<reference evidence="4 5" key="1">
    <citation type="submission" date="2016-11" db="EMBL/GenBank/DDBJ databases">
        <authorList>
            <person name="Jaros S."/>
            <person name="Januszkiewicz K."/>
            <person name="Wedrychowicz H."/>
        </authorList>
    </citation>
    <scope>NUCLEOTIDE SEQUENCE [LARGE SCALE GENOMIC DNA]</scope>
    <source>
        <strain evidence="4 5">DSM 25660</strain>
    </source>
</reference>
<proteinExistence type="predicted"/>
<dbReference type="NCBIfam" id="TIGR04183">
    <property type="entry name" value="Por_Secre_tail"/>
    <property type="match status" value="1"/>
</dbReference>
<dbReference type="OrthoDB" id="9803461at2"/>
<dbReference type="Gene3D" id="2.130.10.130">
    <property type="entry name" value="Integrin alpha, N-terminal"/>
    <property type="match status" value="1"/>
</dbReference>
<keyword evidence="5" id="KW-1185">Reference proteome</keyword>
<keyword evidence="1 2" id="KW-0732">Signal</keyword>
<feature type="domain" description="Secretion system C-terminal sorting" evidence="3">
    <location>
        <begin position="398"/>
        <end position="461"/>
    </location>
</feature>
<dbReference type="RefSeq" id="WP_073363561.1">
    <property type="nucleotide sequence ID" value="NZ_FQVQ01000010.1"/>
</dbReference>
<evidence type="ECO:0000256" key="1">
    <source>
        <dbReference type="ARBA" id="ARBA00022729"/>
    </source>
</evidence>
<dbReference type="EMBL" id="FQVQ01000010">
    <property type="protein sequence ID" value="SHF48133.1"/>
    <property type="molecule type" value="Genomic_DNA"/>
</dbReference>
<dbReference type="Pfam" id="PF14312">
    <property type="entry name" value="FG-GAP_2"/>
    <property type="match status" value="1"/>
</dbReference>
<sequence length="465" mass="51214">MKPLVLVFVFISFFANSQTLSPIYPSSGFSGSAFGKRVVLDENNHLFATTQNTTFNAQKGKIYRFDCTLGNVVQTNFYDIPTLTAEDDFAYSIDVNQNFVVAGAPGKDGSVANAGSVYVFENSTTGTLVQTLTAQNPTAEDQFGKNIHILGNFLFVSQISSLSGNAGSVYVYQFNGTTYNYIQQITAPGTPFFGSKIWTHNNRIFIGTGNSYYTSGDFQSLKAYDWNGSTWVENAAFNFNNTSANVIKDFAFHNNKLLVLTNDFSANYLTSFEHNGMGWTNSNTMNLNYGDSMVNGLKIEGDIMAIGTNNYTLQIERKFPLRIYQYANNTWNHTLTLYGQGTDFQDDAFGSVLAINSSGLGIGAPLENNPSPYDGKAYFVPFASLGNSTFSNATLVIAPNPAHDYIQLPADFSFQNLTLYDVSGKSLSFTNENRFISIAHLESGMYMLQATDKNGVIFTTKFLKN</sequence>
<protein>
    <submittedName>
        <fullName evidence="4">Por secretion system C-terminal sorting domain-containing protein</fullName>
    </submittedName>
</protein>
<evidence type="ECO:0000256" key="2">
    <source>
        <dbReference type="SAM" id="SignalP"/>
    </source>
</evidence>
<feature type="chain" id="PRO_5013041938" evidence="2">
    <location>
        <begin position="18"/>
        <end position="465"/>
    </location>
</feature>
<dbReference type="InterPro" id="IPR026444">
    <property type="entry name" value="Secre_tail"/>
</dbReference>
<gene>
    <name evidence="4" type="ORF">SAMN05444377_11039</name>
</gene>
<evidence type="ECO:0000313" key="5">
    <source>
        <dbReference type="Proteomes" id="UP000184147"/>
    </source>
</evidence>
<feature type="signal peptide" evidence="2">
    <location>
        <begin position="1"/>
        <end position="17"/>
    </location>
</feature>
<name>A0A1M5C055_9FLAO</name>
<dbReference type="PANTHER" id="PTHR36220:SF1">
    <property type="entry name" value="GAMMA TUBULIN COMPLEX COMPONENT C-TERMINAL DOMAIN-CONTAINING PROTEIN"/>
    <property type="match status" value="1"/>
</dbReference>
<dbReference type="PANTHER" id="PTHR36220">
    <property type="entry name" value="UNNAMED PRODUCT"/>
    <property type="match status" value="1"/>
</dbReference>
<evidence type="ECO:0000313" key="4">
    <source>
        <dbReference type="EMBL" id="SHF48133.1"/>
    </source>
</evidence>
<accession>A0A1M5C055</accession>
<dbReference type="InterPro" id="IPR028994">
    <property type="entry name" value="Integrin_alpha_N"/>
</dbReference>
<dbReference type="SUPFAM" id="SSF101908">
    <property type="entry name" value="Putative isomerase YbhE"/>
    <property type="match status" value="1"/>
</dbReference>
<dbReference type="STRING" id="1124188.SAMN05444377_11039"/>
<organism evidence="4 5">
    <name type="scientific">Flavobacterium fontis</name>
    <dbReference type="NCBI Taxonomy" id="1124188"/>
    <lineage>
        <taxon>Bacteria</taxon>
        <taxon>Pseudomonadati</taxon>
        <taxon>Bacteroidota</taxon>
        <taxon>Flavobacteriia</taxon>
        <taxon>Flavobacteriales</taxon>
        <taxon>Flavobacteriaceae</taxon>
        <taxon>Flavobacterium</taxon>
    </lineage>
</organism>
<dbReference type="Pfam" id="PF18962">
    <property type="entry name" value="Por_Secre_tail"/>
    <property type="match status" value="1"/>
</dbReference>
<dbReference type="Proteomes" id="UP000184147">
    <property type="component" value="Unassembled WGS sequence"/>
</dbReference>
<evidence type="ECO:0000259" key="3">
    <source>
        <dbReference type="Pfam" id="PF18962"/>
    </source>
</evidence>
<dbReference type="InterPro" id="IPR013517">
    <property type="entry name" value="FG-GAP"/>
</dbReference>
<dbReference type="AlphaFoldDB" id="A0A1M5C055"/>